<dbReference type="Proteomes" id="UP000308730">
    <property type="component" value="Unassembled WGS sequence"/>
</dbReference>
<dbReference type="OrthoDB" id="2102561at2759"/>
<name>A0A4S4MZQ6_9APHY</name>
<reference evidence="1 2" key="1">
    <citation type="submission" date="2019-02" db="EMBL/GenBank/DDBJ databases">
        <title>Genome sequencing of the rare red list fungi Antrodiella citrinella (Flaviporus citrinellus).</title>
        <authorList>
            <person name="Buettner E."/>
            <person name="Kellner H."/>
        </authorList>
    </citation>
    <scope>NUCLEOTIDE SEQUENCE [LARGE SCALE GENOMIC DNA]</scope>
    <source>
        <strain evidence="1 2">DSM 108506</strain>
    </source>
</reference>
<dbReference type="EMBL" id="SGPM01000045">
    <property type="protein sequence ID" value="THH31495.1"/>
    <property type="molecule type" value="Genomic_DNA"/>
</dbReference>
<dbReference type="AlphaFoldDB" id="A0A4S4MZQ6"/>
<proteinExistence type="predicted"/>
<gene>
    <name evidence="1" type="ORF">EUX98_g2699</name>
</gene>
<accession>A0A4S4MZQ6</accession>
<organism evidence="1 2">
    <name type="scientific">Antrodiella citrinella</name>
    <dbReference type="NCBI Taxonomy" id="2447956"/>
    <lineage>
        <taxon>Eukaryota</taxon>
        <taxon>Fungi</taxon>
        <taxon>Dikarya</taxon>
        <taxon>Basidiomycota</taxon>
        <taxon>Agaricomycotina</taxon>
        <taxon>Agaricomycetes</taxon>
        <taxon>Polyporales</taxon>
        <taxon>Steccherinaceae</taxon>
        <taxon>Antrodiella</taxon>
    </lineage>
</organism>
<comment type="caution">
    <text evidence="1">The sequence shown here is derived from an EMBL/GenBank/DDBJ whole genome shotgun (WGS) entry which is preliminary data.</text>
</comment>
<evidence type="ECO:0000313" key="2">
    <source>
        <dbReference type="Proteomes" id="UP000308730"/>
    </source>
</evidence>
<sequence>MAALQALGIDTIALDVTKPESITSVKAEIERLTGREAQYSHKQCRNV</sequence>
<protein>
    <submittedName>
        <fullName evidence="1">Uncharacterized protein</fullName>
    </submittedName>
</protein>
<evidence type="ECO:0000313" key="1">
    <source>
        <dbReference type="EMBL" id="THH31495.1"/>
    </source>
</evidence>
<keyword evidence="2" id="KW-1185">Reference proteome</keyword>